<keyword evidence="3" id="KW-1185">Reference proteome</keyword>
<feature type="transmembrane region" description="Helical" evidence="1">
    <location>
        <begin position="86"/>
        <end position="109"/>
    </location>
</feature>
<organism evidence="2 3">
    <name type="scientific">Reichenbachiella ulvae</name>
    <dbReference type="NCBI Taxonomy" id="2980104"/>
    <lineage>
        <taxon>Bacteria</taxon>
        <taxon>Pseudomonadati</taxon>
        <taxon>Bacteroidota</taxon>
        <taxon>Cytophagia</taxon>
        <taxon>Cytophagales</taxon>
        <taxon>Reichenbachiellaceae</taxon>
        <taxon>Reichenbachiella</taxon>
    </lineage>
</organism>
<evidence type="ECO:0000313" key="2">
    <source>
        <dbReference type="EMBL" id="MCV9385421.1"/>
    </source>
</evidence>
<dbReference type="RefSeq" id="WP_264136210.1">
    <property type="nucleotide sequence ID" value="NZ_JAOYOD010000001.1"/>
</dbReference>
<feature type="transmembrane region" description="Helical" evidence="1">
    <location>
        <begin position="12"/>
        <end position="37"/>
    </location>
</feature>
<dbReference type="Proteomes" id="UP001300692">
    <property type="component" value="Unassembled WGS sequence"/>
</dbReference>
<feature type="transmembrane region" description="Helical" evidence="1">
    <location>
        <begin position="44"/>
        <end position="63"/>
    </location>
</feature>
<reference evidence="2 3" key="1">
    <citation type="submission" date="2022-10" db="EMBL/GenBank/DDBJ databases">
        <title>Comparative genomics and taxonomic characterization of three novel marine species of genus Reichenbachiella exhibiting antioxidant and polysaccharide degradation activities.</title>
        <authorList>
            <person name="Muhammad N."/>
            <person name="Lee Y.-J."/>
            <person name="Ko J."/>
            <person name="Kim S.-G."/>
        </authorList>
    </citation>
    <scope>NUCLEOTIDE SEQUENCE [LARGE SCALE GENOMIC DNA]</scope>
    <source>
        <strain evidence="2 3">ABR2-5</strain>
    </source>
</reference>
<evidence type="ECO:0000313" key="3">
    <source>
        <dbReference type="Proteomes" id="UP001300692"/>
    </source>
</evidence>
<proteinExistence type="predicted"/>
<dbReference type="EMBL" id="JAOYOD010000001">
    <property type="protein sequence ID" value="MCV9385421.1"/>
    <property type="molecule type" value="Genomic_DNA"/>
</dbReference>
<comment type="caution">
    <text evidence="2">The sequence shown here is derived from an EMBL/GenBank/DDBJ whole genome shotgun (WGS) entry which is preliminary data.</text>
</comment>
<name>A0ABT3CNV2_9BACT</name>
<accession>A0ABT3CNV2</accession>
<sequence length="123" mass="13316">MLFIIRLVSIAGLSFLLSLIMPWWCLILVAGIICFLLPAGSFNALLSGLLGGGLLWMVMAWKIDVETNSIMSSKIVELFPVDDVNMLIIATGVLGGVAGALGAFTGNSFRKIFIKKKEKSFYS</sequence>
<gene>
    <name evidence="2" type="ORF">N7U62_02040</name>
</gene>
<keyword evidence="1" id="KW-0812">Transmembrane</keyword>
<evidence type="ECO:0000256" key="1">
    <source>
        <dbReference type="SAM" id="Phobius"/>
    </source>
</evidence>
<keyword evidence="1" id="KW-1133">Transmembrane helix</keyword>
<protein>
    <submittedName>
        <fullName evidence="2">Uncharacterized protein</fullName>
    </submittedName>
</protein>
<keyword evidence="1" id="KW-0472">Membrane</keyword>